<dbReference type="AlphaFoldDB" id="A0AAW5CMU9"/>
<sequence>MLEFGAFTSMDVKIPFTRFSLTPVDGYMFKVHLFLGGASFCFNTTNAYFSISTPIFI</sequence>
<organism evidence="1 2">
    <name type="scientific">Odoribacter splanchnicus</name>
    <dbReference type="NCBI Taxonomy" id="28118"/>
    <lineage>
        <taxon>Bacteria</taxon>
        <taxon>Pseudomonadati</taxon>
        <taxon>Bacteroidota</taxon>
        <taxon>Bacteroidia</taxon>
        <taxon>Bacteroidales</taxon>
        <taxon>Odoribacteraceae</taxon>
        <taxon>Odoribacter</taxon>
    </lineage>
</organism>
<evidence type="ECO:0000313" key="2">
    <source>
        <dbReference type="Proteomes" id="UP001199750"/>
    </source>
</evidence>
<evidence type="ECO:0000313" key="1">
    <source>
        <dbReference type="EMBL" id="MCG4962295.1"/>
    </source>
</evidence>
<reference evidence="1" key="1">
    <citation type="submission" date="2022-01" db="EMBL/GenBank/DDBJ databases">
        <title>Collection of gut derived symbiotic bacterial strains cultured from healthy donors.</title>
        <authorList>
            <person name="Lin H."/>
            <person name="Kohout C."/>
            <person name="Waligurski E."/>
            <person name="Pamer E.G."/>
        </authorList>
    </citation>
    <scope>NUCLEOTIDE SEQUENCE</scope>
    <source>
        <strain evidence="1">DFI.1.149</strain>
    </source>
</reference>
<accession>A0AAW5CMU9</accession>
<comment type="caution">
    <text evidence="1">The sequence shown here is derived from an EMBL/GenBank/DDBJ whole genome shotgun (WGS) entry which is preliminary data.</text>
</comment>
<dbReference type="RefSeq" id="WP_013610681.1">
    <property type="nucleotide sequence ID" value="NZ_JAHOOW010000059.1"/>
</dbReference>
<protein>
    <submittedName>
        <fullName evidence="1">Uncharacterized protein</fullName>
    </submittedName>
</protein>
<proteinExistence type="predicted"/>
<name>A0AAW5CMU9_9BACT</name>
<dbReference type="EMBL" id="JAKNDN010000072">
    <property type="protein sequence ID" value="MCG4962295.1"/>
    <property type="molecule type" value="Genomic_DNA"/>
</dbReference>
<gene>
    <name evidence="1" type="ORF">L0P03_20990</name>
</gene>
<dbReference type="Proteomes" id="UP001199750">
    <property type="component" value="Unassembled WGS sequence"/>
</dbReference>